<gene>
    <name evidence="1" type="ORF">ThimaDRAFT_2208</name>
</gene>
<evidence type="ECO:0000313" key="2">
    <source>
        <dbReference type="Proteomes" id="UP000005459"/>
    </source>
</evidence>
<sequence length="107" mass="12223">MWKYPVNRVTIELENFAGMDQLITALTKDPVVGKGFMDAVCDQLILSGMMIWKSDTDEHIWIDERPDIVDLHLTLPLHIDQSFGSVMPHAELFDSSWTESVADTDMR</sequence>
<evidence type="ECO:0000313" key="1">
    <source>
        <dbReference type="EMBL" id="EGV18790.1"/>
    </source>
</evidence>
<dbReference type="RefSeq" id="WP_007193083.1">
    <property type="nucleotide sequence ID" value="NZ_AFWV01000006.1"/>
</dbReference>
<reference evidence="1 2" key="1">
    <citation type="submission" date="2011-06" db="EMBL/GenBank/DDBJ databases">
        <title>The draft genome of Thiocapsa marina 5811.</title>
        <authorList>
            <consortium name="US DOE Joint Genome Institute (JGI-PGF)"/>
            <person name="Lucas S."/>
            <person name="Han J."/>
            <person name="Cheng J.-F."/>
            <person name="Goodwin L."/>
            <person name="Pitluck S."/>
            <person name="Peters L."/>
            <person name="Land M.L."/>
            <person name="Hauser L."/>
            <person name="Vogl K."/>
            <person name="Liu Z."/>
            <person name="Imhoff J."/>
            <person name="Thiel V."/>
            <person name="Frigaard N.-U."/>
            <person name="Bryant D."/>
            <person name="Woyke T.J."/>
        </authorList>
    </citation>
    <scope>NUCLEOTIDE SEQUENCE [LARGE SCALE GENOMIC DNA]</scope>
    <source>
        <strain evidence="1 2">5811</strain>
    </source>
</reference>
<dbReference type="AlphaFoldDB" id="F9UAN8"/>
<organism evidence="1 2">
    <name type="scientific">Thiocapsa marina 5811</name>
    <dbReference type="NCBI Taxonomy" id="768671"/>
    <lineage>
        <taxon>Bacteria</taxon>
        <taxon>Pseudomonadati</taxon>
        <taxon>Pseudomonadota</taxon>
        <taxon>Gammaproteobacteria</taxon>
        <taxon>Chromatiales</taxon>
        <taxon>Chromatiaceae</taxon>
        <taxon>Thiocapsa</taxon>
    </lineage>
</organism>
<dbReference type="Proteomes" id="UP000005459">
    <property type="component" value="Unassembled WGS sequence"/>
</dbReference>
<dbReference type="STRING" id="768671.ThimaDRAFT_2208"/>
<dbReference type="EMBL" id="AFWV01000006">
    <property type="protein sequence ID" value="EGV18790.1"/>
    <property type="molecule type" value="Genomic_DNA"/>
</dbReference>
<proteinExistence type="predicted"/>
<accession>F9UAN8</accession>
<protein>
    <submittedName>
        <fullName evidence="1">Uncharacterized protein</fullName>
    </submittedName>
</protein>
<name>F9UAN8_9GAMM</name>
<keyword evidence="2" id="KW-1185">Reference proteome</keyword>